<evidence type="ECO:0000256" key="1">
    <source>
        <dbReference type="ARBA" id="ARBA00001946"/>
    </source>
</evidence>
<evidence type="ECO:0000313" key="13">
    <source>
        <dbReference type="Proteomes" id="UP000005408"/>
    </source>
</evidence>
<dbReference type="Pfam" id="PF20266">
    <property type="entry name" value="Mab-21_C"/>
    <property type="match status" value="1"/>
</dbReference>
<evidence type="ECO:0000256" key="9">
    <source>
        <dbReference type="SAM" id="MobiDB-lite"/>
    </source>
</evidence>
<dbReference type="InterPro" id="IPR024810">
    <property type="entry name" value="MAB21L/cGLR"/>
</dbReference>
<evidence type="ECO:0000313" key="12">
    <source>
        <dbReference type="EnsemblMetazoa" id="G32657.1:cds"/>
    </source>
</evidence>
<comment type="similarity">
    <text evidence="2">Belongs to the mab-21 family.</text>
</comment>
<keyword evidence="13" id="KW-1185">Reference proteome</keyword>
<dbReference type="GO" id="GO:0016779">
    <property type="term" value="F:nucleotidyltransferase activity"/>
    <property type="evidence" value="ECO:0007669"/>
    <property type="project" value="UniProtKB-KW"/>
</dbReference>
<dbReference type="SMART" id="SM01265">
    <property type="entry name" value="Mab-21"/>
    <property type="match status" value="1"/>
</dbReference>
<proteinExistence type="inferred from homology"/>
<reference evidence="12" key="1">
    <citation type="submission" date="2022-08" db="UniProtKB">
        <authorList>
            <consortium name="EnsemblMetazoa"/>
        </authorList>
    </citation>
    <scope>IDENTIFICATION</scope>
    <source>
        <strain evidence="12">05x7-T-G4-1.051#20</strain>
    </source>
</reference>
<organism evidence="12 13">
    <name type="scientific">Magallana gigas</name>
    <name type="common">Pacific oyster</name>
    <name type="synonym">Crassostrea gigas</name>
    <dbReference type="NCBI Taxonomy" id="29159"/>
    <lineage>
        <taxon>Eukaryota</taxon>
        <taxon>Metazoa</taxon>
        <taxon>Spiralia</taxon>
        <taxon>Lophotrochozoa</taxon>
        <taxon>Mollusca</taxon>
        <taxon>Bivalvia</taxon>
        <taxon>Autobranchia</taxon>
        <taxon>Pteriomorphia</taxon>
        <taxon>Ostreida</taxon>
        <taxon>Ostreoidea</taxon>
        <taxon>Ostreidae</taxon>
        <taxon>Magallana</taxon>
    </lineage>
</organism>
<dbReference type="Pfam" id="PF03281">
    <property type="entry name" value="Mab-21"/>
    <property type="match status" value="1"/>
</dbReference>
<evidence type="ECO:0008006" key="14">
    <source>
        <dbReference type="Google" id="ProtNLM"/>
    </source>
</evidence>
<keyword evidence="3" id="KW-0808">Transferase</keyword>
<sequence length="534" mass="61509">MVIKCPNCDKNDFKSVRGLNCHISRIHPSSADGRGLRPSTDTRGRRDDKDGARPETLTPRHEDHERHNSDRDVVKGIAKVQRDSLQKGSPDNILLKDGARPETLTPRHEDHERHNSDRDVVKGVAKVQRESLQRGSPGNILLKNDAVGAKPESRPAKYKESPKQSRTTEEPHDRPLSSLSNFILSFNAPNFEKFVKMIEGSIVRPREDSTLRTESVNKFIDDLKVVMERISDIPLKLLKSGSYYDKTKIDYNNEFDFMFYADIKMEADFTNCPPGYCKIRKGVTVNKDLDPFIDRNGYLVPKLYKSHMFDIFEKCRTDPSFRKGRRTQLQDRKPESPAYTLLFDLGIPDKSPIDIDLVPAIRISGWPKTKDAREIQTGKWIDISTAKKAMECFHVVTKQFPEAHPDTNLLWRVSFSHAEKELILHADLSDKGCRKNVFKILKKIKENMKSKNPTEMDKFCSYHLKMFILGFYDTHSDFSKDQKLDMLKKGIEQLAKCVREGAIENYFIPKDNVLQSVPEEERRYVVRELEGLLQ</sequence>
<evidence type="ECO:0000256" key="4">
    <source>
        <dbReference type="ARBA" id="ARBA00022695"/>
    </source>
</evidence>
<protein>
    <recommendedName>
        <fullName evidence="14">Cyclic GMP-AMP synthase</fullName>
    </recommendedName>
</protein>
<accession>A0A8W8MJU6</accession>
<dbReference type="Proteomes" id="UP000005408">
    <property type="component" value="Unassembled WGS sequence"/>
</dbReference>
<evidence type="ECO:0000256" key="6">
    <source>
        <dbReference type="ARBA" id="ARBA00022741"/>
    </source>
</evidence>
<evidence type="ECO:0000256" key="8">
    <source>
        <dbReference type="ARBA" id="ARBA00022842"/>
    </source>
</evidence>
<keyword evidence="8" id="KW-0460">Magnesium</keyword>
<dbReference type="AlphaFoldDB" id="A0A8W8MJU6"/>
<evidence type="ECO:0000256" key="3">
    <source>
        <dbReference type="ARBA" id="ARBA00022679"/>
    </source>
</evidence>
<dbReference type="EnsemblMetazoa" id="G32657.1">
    <property type="protein sequence ID" value="G32657.1:cds"/>
    <property type="gene ID" value="G32657"/>
</dbReference>
<comment type="cofactor">
    <cofactor evidence="1">
        <name>Mg(2+)</name>
        <dbReference type="ChEBI" id="CHEBI:18420"/>
    </cofactor>
</comment>
<feature type="region of interest" description="Disordered" evidence="9">
    <location>
        <begin position="25"/>
        <end position="176"/>
    </location>
</feature>
<dbReference type="InterPro" id="IPR046903">
    <property type="entry name" value="Mab-21-like_nuc_Trfase"/>
</dbReference>
<evidence type="ECO:0000259" key="11">
    <source>
        <dbReference type="Pfam" id="PF20266"/>
    </source>
</evidence>
<dbReference type="Gene3D" id="1.10.1410.40">
    <property type="match status" value="1"/>
</dbReference>
<keyword evidence="6" id="KW-0547">Nucleotide-binding</keyword>
<dbReference type="GO" id="GO:0046872">
    <property type="term" value="F:metal ion binding"/>
    <property type="evidence" value="ECO:0007669"/>
    <property type="project" value="UniProtKB-KW"/>
</dbReference>
<evidence type="ECO:0000256" key="2">
    <source>
        <dbReference type="ARBA" id="ARBA00008307"/>
    </source>
</evidence>
<evidence type="ECO:0000259" key="10">
    <source>
        <dbReference type="Pfam" id="PF03281"/>
    </source>
</evidence>
<dbReference type="GO" id="GO:0005524">
    <property type="term" value="F:ATP binding"/>
    <property type="evidence" value="ECO:0007669"/>
    <property type="project" value="UniProtKB-KW"/>
</dbReference>
<keyword evidence="4" id="KW-0548">Nucleotidyltransferase</keyword>
<dbReference type="Gene3D" id="3.30.460.90">
    <property type="match status" value="1"/>
</dbReference>
<dbReference type="PANTHER" id="PTHR10656:SF42">
    <property type="entry name" value="CYCLIC GMP-AMP SYNTHASE-LIKE PROTEIN-RELATED"/>
    <property type="match status" value="1"/>
</dbReference>
<dbReference type="InterPro" id="IPR046906">
    <property type="entry name" value="Mab-21_HhH/H2TH-like"/>
</dbReference>
<feature type="domain" description="Mab-21-like HhH/H2TH-like" evidence="11">
    <location>
        <begin position="433"/>
        <end position="530"/>
    </location>
</feature>
<dbReference type="PANTHER" id="PTHR10656">
    <property type="entry name" value="CELL FATE DETERMINING PROTEIN MAB21-RELATED"/>
    <property type="match status" value="1"/>
</dbReference>
<keyword evidence="7" id="KW-0067">ATP-binding</keyword>
<feature type="compositionally biased region" description="Basic and acidic residues" evidence="9">
    <location>
        <begin position="97"/>
        <end position="132"/>
    </location>
</feature>
<feature type="compositionally biased region" description="Basic and acidic residues" evidence="9">
    <location>
        <begin position="151"/>
        <end position="175"/>
    </location>
</feature>
<evidence type="ECO:0000256" key="5">
    <source>
        <dbReference type="ARBA" id="ARBA00022723"/>
    </source>
</evidence>
<name>A0A8W8MJU6_MAGGI</name>
<evidence type="ECO:0000256" key="7">
    <source>
        <dbReference type="ARBA" id="ARBA00022840"/>
    </source>
</evidence>
<feature type="domain" description="Mab-21-like nucleotidyltransferase" evidence="10">
    <location>
        <begin position="243"/>
        <end position="423"/>
    </location>
</feature>
<keyword evidence="5" id="KW-0479">Metal-binding</keyword>
<feature type="compositionally biased region" description="Basic and acidic residues" evidence="9">
    <location>
        <begin position="40"/>
        <end position="85"/>
    </location>
</feature>